<accession>A0A0F7L2Q2</accession>
<organism evidence="1">
    <name type="scientific">uncultured marine virus</name>
    <dbReference type="NCBI Taxonomy" id="186617"/>
    <lineage>
        <taxon>Viruses</taxon>
        <taxon>environmental samples</taxon>
    </lineage>
</organism>
<protein>
    <submittedName>
        <fullName evidence="1">Uncharacterized protein</fullName>
    </submittedName>
</protein>
<dbReference type="EMBL" id="KR029579">
    <property type="protein sequence ID" value="AKH46145.1"/>
    <property type="molecule type" value="Genomic_DNA"/>
</dbReference>
<name>A0A0F7L2Q2_9VIRU</name>
<reference evidence="1" key="1">
    <citation type="journal article" date="2015" name="Front. Microbiol.">
        <title>Combining genomic sequencing methods to explore viral diversity and reveal potential virus-host interactions.</title>
        <authorList>
            <person name="Chow C.E."/>
            <person name="Winget D.M."/>
            <person name="White R.A.III."/>
            <person name="Hallam S.J."/>
            <person name="Suttle C.A."/>
        </authorList>
    </citation>
    <scope>NUCLEOTIDE SEQUENCE</scope>
    <source>
        <strain evidence="1">Anoxic3_4</strain>
    </source>
</reference>
<reference evidence="1" key="2">
    <citation type="submission" date="2015-03" db="EMBL/GenBank/DDBJ databases">
        <authorList>
            <person name="Chow C.-E.T."/>
            <person name="Winget D.M."/>
            <person name="White R.A.III."/>
            <person name="Hallam S.J."/>
            <person name="Suttle C.A."/>
        </authorList>
    </citation>
    <scope>NUCLEOTIDE SEQUENCE</scope>
    <source>
        <strain evidence="1">Anoxic3_4</strain>
    </source>
</reference>
<sequence length="74" mass="8786">MKTETIMILPFTGEKIKQNEFGYFQGKYKDGTEFIYNFPDIMWSEFQKKTGILSRSWRFRTKQSTQNLKSVGGF</sequence>
<proteinExistence type="predicted"/>
<evidence type="ECO:0000313" key="1">
    <source>
        <dbReference type="EMBL" id="AKH46145.1"/>
    </source>
</evidence>